<keyword evidence="2" id="KW-0472">Membrane</keyword>
<dbReference type="InterPro" id="IPR046529">
    <property type="entry name" value="DUF6594"/>
</dbReference>
<feature type="transmembrane region" description="Helical" evidence="2">
    <location>
        <begin position="377"/>
        <end position="397"/>
    </location>
</feature>
<evidence type="ECO:0000259" key="3">
    <source>
        <dbReference type="Pfam" id="PF20237"/>
    </source>
</evidence>
<feature type="region of interest" description="Disordered" evidence="1">
    <location>
        <begin position="66"/>
        <end position="147"/>
    </location>
</feature>
<evidence type="ECO:0000313" key="4">
    <source>
        <dbReference type="EMBL" id="KAL0468101.1"/>
    </source>
</evidence>
<evidence type="ECO:0000313" key="5">
    <source>
        <dbReference type="Proteomes" id="UP001451303"/>
    </source>
</evidence>
<feature type="transmembrane region" description="Helical" evidence="2">
    <location>
        <begin position="432"/>
        <end position="451"/>
    </location>
</feature>
<dbReference type="Proteomes" id="UP001451303">
    <property type="component" value="Unassembled WGS sequence"/>
</dbReference>
<feature type="transmembrane region" description="Helical" evidence="2">
    <location>
        <begin position="404"/>
        <end position="426"/>
    </location>
</feature>
<name>A0ABR3D5X8_NEUIN</name>
<reference evidence="4 5" key="1">
    <citation type="submission" date="2023-09" db="EMBL/GenBank/DDBJ databases">
        <title>Multi-omics analysis of a traditional fermented food reveals byproduct-associated fungal strains for waste-to-food upcycling.</title>
        <authorList>
            <consortium name="Lawrence Berkeley National Laboratory"/>
            <person name="Rekdal V.M."/>
            <person name="Villalobos-Escobedo J.M."/>
            <person name="Rodriguez-Valeron N."/>
            <person name="Garcia M.O."/>
            <person name="Vasquez D.P."/>
            <person name="Damayanti I."/>
            <person name="Sorensen P.M."/>
            <person name="Baidoo E.E."/>
            <person name="De Carvalho A.C."/>
            <person name="Riley R."/>
            <person name="Lipzen A."/>
            <person name="He G."/>
            <person name="Yan M."/>
            <person name="Haridas S."/>
            <person name="Daum C."/>
            <person name="Yoshinaga Y."/>
            <person name="Ng V."/>
            <person name="Grigoriev I.V."/>
            <person name="Munk R."/>
            <person name="Nuraida L."/>
            <person name="Wijaya C.H."/>
            <person name="Morales P.-C."/>
            <person name="Keasling J.D."/>
        </authorList>
    </citation>
    <scope>NUCLEOTIDE SEQUENCE [LARGE SCALE GENOMIC DNA]</scope>
    <source>
        <strain evidence="4 5">FGSC 2613</strain>
    </source>
</reference>
<dbReference type="Pfam" id="PF20237">
    <property type="entry name" value="DUF6594"/>
    <property type="match status" value="1"/>
</dbReference>
<evidence type="ECO:0000256" key="1">
    <source>
        <dbReference type="SAM" id="MobiDB-lite"/>
    </source>
</evidence>
<feature type="compositionally biased region" description="Polar residues" evidence="1">
    <location>
        <begin position="101"/>
        <end position="142"/>
    </location>
</feature>
<proteinExistence type="predicted"/>
<feature type="region of interest" description="Disordered" evidence="1">
    <location>
        <begin position="1"/>
        <end position="21"/>
    </location>
</feature>
<keyword evidence="2" id="KW-0812">Transmembrane</keyword>
<organism evidence="4 5">
    <name type="scientific">Neurospora intermedia</name>
    <dbReference type="NCBI Taxonomy" id="5142"/>
    <lineage>
        <taxon>Eukaryota</taxon>
        <taxon>Fungi</taxon>
        <taxon>Dikarya</taxon>
        <taxon>Ascomycota</taxon>
        <taxon>Pezizomycotina</taxon>
        <taxon>Sordariomycetes</taxon>
        <taxon>Sordariomycetidae</taxon>
        <taxon>Sordariales</taxon>
        <taxon>Sordariaceae</taxon>
        <taxon>Neurospora</taxon>
    </lineage>
</organism>
<accession>A0ABR3D5X8</accession>
<evidence type="ECO:0000256" key="2">
    <source>
        <dbReference type="SAM" id="Phobius"/>
    </source>
</evidence>
<comment type="caution">
    <text evidence="4">The sequence shown here is derived from an EMBL/GenBank/DDBJ whole genome shotgun (WGS) entry which is preliminary data.</text>
</comment>
<keyword evidence="2" id="KW-1133">Transmembrane helix</keyword>
<protein>
    <recommendedName>
        <fullName evidence="3">DUF6594 domain-containing protein</fullName>
    </recommendedName>
</protein>
<dbReference type="EMBL" id="JAVLET010000008">
    <property type="protein sequence ID" value="KAL0468101.1"/>
    <property type="molecule type" value="Genomic_DNA"/>
</dbReference>
<feature type="domain" description="DUF6594" evidence="3">
    <location>
        <begin position="257"/>
        <end position="444"/>
    </location>
</feature>
<keyword evidence="5" id="KW-1185">Reference proteome</keyword>
<sequence length="457" mass="51287">MLEDDEENGDVSSLEAMEVEIPVGVRERPTISHTISVGSPQHYGSRNPVQIVPENNTILRRSTSFGSLVEEEEEEEEVHVRTRPTTFRSSRHEENPPVHKSVNQVGGSQTQQRLSPTHTTQTDDQTNGTSNNVAGTSTSTSGVDDVCDKTQHVPSPTIGIDKWDTKDDLHIWQDMRAKIYRKNLIELISPQRPGPLGYLDRVSASMVNKQDNLSDADFGYRIHFADLQRIHIQYLHSKLVNLAVSAHFNGDDWRPGGKAEEIGKVLKEYIQAVRDHEYMGKYARTSNDPFIATSQRLYDKKFLEAAMTKNGYKMPEDFLPPPRQQYEQQLPQHEAPIPLIERLKKHSVPTGPWERDNTDKPARTLISTRTKAWKRAYWTRIGAALIGGTFLIAPMWILALQRNLFVHLSVATACIAAFGISISLYLETVDGVFAATLAYAAVIMVFVGIVIEETGSS</sequence>
<gene>
    <name evidence="4" type="ORF">QR685DRAFT_556073</name>
</gene>